<reference evidence="3 4" key="1">
    <citation type="submission" date="2016-06" db="EMBL/GenBank/DDBJ databases">
        <title>Genome sequence of Clostridium acetireducens DSM 10703.</title>
        <authorList>
            <person name="Poehlein A."/>
            <person name="Fluechter S."/>
            <person name="Duerre P."/>
            <person name="Daniel R."/>
        </authorList>
    </citation>
    <scope>NUCLEOTIDE SEQUENCE [LARGE SCALE GENOMIC DNA]</scope>
    <source>
        <strain evidence="3 4">DSM 10703</strain>
    </source>
</reference>
<proteinExistence type="predicted"/>
<dbReference type="Proteomes" id="UP000175744">
    <property type="component" value="Unassembled WGS sequence"/>
</dbReference>
<dbReference type="GO" id="GO:0008324">
    <property type="term" value="F:monoatomic cation transmembrane transporter activity"/>
    <property type="evidence" value="ECO:0007669"/>
    <property type="project" value="InterPro"/>
</dbReference>
<comment type="caution">
    <text evidence="3">The sequence shown here is derived from an EMBL/GenBank/DDBJ whole genome shotgun (WGS) entry which is preliminary data.</text>
</comment>
<evidence type="ECO:0000259" key="2">
    <source>
        <dbReference type="PROSITE" id="PS51202"/>
    </source>
</evidence>
<sequence length="225" mass="25465">MLYFLLSVIIFLLSIEIITVLFKLTGLSEEKSRFQVISLLTGSGFTTKEAELVTQHPKRRKLAQIVMLIGYIGILTSISFLVNLLRKSVSFKDLIILAIFFSCILLFLRSKPLMALLDCIIEKIILIKHIKAKINGSIYTLITRAKGYGVYSILIDDTSSLIGVPLKESNLKPHNILVLNIDKGDKFIGFPKRDYVIESGDNLLIYGKISEIIRIFNINHKKVHK</sequence>
<evidence type="ECO:0000256" key="1">
    <source>
        <dbReference type="SAM" id="Phobius"/>
    </source>
</evidence>
<dbReference type="PATRIC" id="fig|1121290.3.peg.597"/>
<evidence type="ECO:0000313" key="4">
    <source>
        <dbReference type="Proteomes" id="UP000175744"/>
    </source>
</evidence>
<dbReference type="AlphaFoldDB" id="A0A1E8F0N3"/>
<dbReference type="GO" id="GO:0006813">
    <property type="term" value="P:potassium ion transport"/>
    <property type="evidence" value="ECO:0007669"/>
    <property type="project" value="InterPro"/>
</dbReference>
<dbReference type="STRING" id="1121290.CLAOCE_05870"/>
<keyword evidence="1" id="KW-1133">Transmembrane helix</keyword>
<dbReference type="SUPFAM" id="SSF116726">
    <property type="entry name" value="TrkA C-terminal domain-like"/>
    <property type="match status" value="1"/>
</dbReference>
<dbReference type="InterPro" id="IPR036721">
    <property type="entry name" value="RCK_C_sf"/>
</dbReference>
<feature type="transmembrane region" description="Helical" evidence="1">
    <location>
        <begin position="6"/>
        <end position="24"/>
    </location>
</feature>
<dbReference type="Pfam" id="PF02080">
    <property type="entry name" value="TrkA_C"/>
    <property type="match status" value="1"/>
</dbReference>
<gene>
    <name evidence="3" type="ORF">CLOACE_05870</name>
</gene>
<dbReference type="InterPro" id="IPR006037">
    <property type="entry name" value="RCK_C"/>
</dbReference>
<dbReference type="EMBL" id="LZFO01000006">
    <property type="protein sequence ID" value="OFI07001.1"/>
    <property type="molecule type" value="Genomic_DNA"/>
</dbReference>
<evidence type="ECO:0000313" key="3">
    <source>
        <dbReference type="EMBL" id="OFI07001.1"/>
    </source>
</evidence>
<keyword evidence="1" id="KW-0812">Transmembrane</keyword>
<dbReference type="RefSeq" id="WP_070109550.1">
    <property type="nucleotide sequence ID" value="NZ_LZFO01000006.1"/>
</dbReference>
<dbReference type="Gene3D" id="3.30.70.1450">
    <property type="entry name" value="Regulator of K+ conductance, C-terminal domain"/>
    <property type="match status" value="1"/>
</dbReference>
<feature type="domain" description="RCK C-terminal" evidence="2">
    <location>
        <begin position="136"/>
        <end position="221"/>
    </location>
</feature>
<dbReference type="PROSITE" id="PS51202">
    <property type="entry name" value="RCK_C"/>
    <property type="match status" value="1"/>
</dbReference>
<name>A0A1E8F0N3_9CLOT</name>
<keyword evidence="1" id="KW-0472">Membrane</keyword>
<protein>
    <submittedName>
        <fullName evidence="3">TrkA-C domain protein</fullName>
    </submittedName>
</protein>
<keyword evidence="4" id="KW-1185">Reference proteome</keyword>
<feature type="transmembrane region" description="Helical" evidence="1">
    <location>
        <begin position="91"/>
        <end position="108"/>
    </location>
</feature>
<feature type="transmembrane region" description="Helical" evidence="1">
    <location>
        <begin position="65"/>
        <end position="85"/>
    </location>
</feature>
<accession>A0A1E8F0N3</accession>
<organism evidence="3 4">
    <name type="scientific">Clostridium acetireducens DSM 10703</name>
    <dbReference type="NCBI Taxonomy" id="1121290"/>
    <lineage>
        <taxon>Bacteria</taxon>
        <taxon>Bacillati</taxon>
        <taxon>Bacillota</taxon>
        <taxon>Clostridia</taxon>
        <taxon>Eubacteriales</taxon>
        <taxon>Clostridiaceae</taxon>
        <taxon>Clostridium</taxon>
    </lineage>
</organism>